<dbReference type="SUPFAM" id="SSF50985">
    <property type="entry name" value="RCC1/BLIP-II"/>
    <property type="match status" value="1"/>
</dbReference>
<sequence length="251" mass="28339">MDGSLFEFDTQALKMNKFFISHSSLIHCVGSGIMSTCWLVQTIDGTIYEKEVDTEAFDIGFPLPDYQVKQFSCCSNGTAQFILLKNNRLFIRNIGFGFMNEGNAYQTKELKLSFTCEIKKIDTGFAHIALLLEDGQIFCRGLNSSNQCGLSVGASGPVKEFQRIQIEGPFKDVYCTSVSTGVKTDTHFCIAQIPQEAINDEQEIIVCGPWHGYIYRKTFTVAKSPEEIFFFSLLRRQLSNSTFYDLSFITF</sequence>
<evidence type="ECO:0000313" key="1">
    <source>
        <dbReference type="EMBL" id="EFC47809.1"/>
    </source>
</evidence>
<dbReference type="InterPro" id="IPR009091">
    <property type="entry name" value="RCC1/BLIP-II"/>
</dbReference>
<dbReference type="EMBL" id="GG738853">
    <property type="protein sequence ID" value="EFC47809.1"/>
    <property type="molecule type" value="Genomic_DNA"/>
</dbReference>
<dbReference type="OrthoDB" id="5370059at2759"/>
<keyword evidence="2" id="KW-1185">Reference proteome</keyword>
<reference evidence="1 2" key="1">
    <citation type="journal article" date="2010" name="Cell">
        <title>The genome of Naegleria gruberi illuminates early eukaryotic versatility.</title>
        <authorList>
            <person name="Fritz-Laylin L.K."/>
            <person name="Prochnik S.E."/>
            <person name="Ginger M.L."/>
            <person name="Dacks J.B."/>
            <person name="Carpenter M.L."/>
            <person name="Field M.C."/>
            <person name="Kuo A."/>
            <person name="Paredez A."/>
            <person name="Chapman J."/>
            <person name="Pham J."/>
            <person name="Shu S."/>
            <person name="Neupane R."/>
            <person name="Cipriano M."/>
            <person name="Mancuso J."/>
            <person name="Tu H."/>
            <person name="Salamov A."/>
            <person name="Lindquist E."/>
            <person name="Shapiro H."/>
            <person name="Lucas S."/>
            <person name="Grigoriev I.V."/>
            <person name="Cande W.Z."/>
            <person name="Fulton C."/>
            <person name="Rokhsar D.S."/>
            <person name="Dawson S.C."/>
        </authorList>
    </citation>
    <scope>NUCLEOTIDE SEQUENCE [LARGE SCALE GENOMIC DNA]</scope>
    <source>
        <strain evidence="1 2">NEG-M</strain>
    </source>
</reference>
<dbReference type="InParanoid" id="D2V5J7"/>
<dbReference type="Pfam" id="PF13540">
    <property type="entry name" value="RCC1_2"/>
    <property type="match status" value="1"/>
</dbReference>
<dbReference type="Gene3D" id="2.130.10.30">
    <property type="entry name" value="Regulator of chromosome condensation 1/beta-lactamase-inhibitor protein II"/>
    <property type="match status" value="1"/>
</dbReference>
<evidence type="ECO:0000313" key="2">
    <source>
        <dbReference type="Proteomes" id="UP000006671"/>
    </source>
</evidence>
<dbReference type="Proteomes" id="UP000006671">
    <property type="component" value="Unassembled WGS sequence"/>
</dbReference>
<dbReference type="VEuPathDB" id="AmoebaDB:NAEGRDRAFT_64106"/>
<proteinExistence type="predicted"/>
<dbReference type="GeneID" id="8849473"/>
<protein>
    <submittedName>
        <fullName evidence="1">Predicted protein</fullName>
    </submittedName>
</protein>
<name>D2V5J7_NAEGR</name>
<dbReference type="RefSeq" id="XP_002680553.1">
    <property type="nucleotide sequence ID" value="XM_002680507.1"/>
</dbReference>
<accession>D2V5J7</accession>
<dbReference type="AlphaFoldDB" id="D2V5J7"/>
<organism evidence="2">
    <name type="scientific">Naegleria gruberi</name>
    <name type="common">Amoeba</name>
    <dbReference type="NCBI Taxonomy" id="5762"/>
    <lineage>
        <taxon>Eukaryota</taxon>
        <taxon>Discoba</taxon>
        <taxon>Heterolobosea</taxon>
        <taxon>Tetramitia</taxon>
        <taxon>Eutetramitia</taxon>
        <taxon>Vahlkampfiidae</taxon>
        <taxon>Naegleria</taxon>
    </lineage>
</organism>
<gene>
    <name evidence="1" type="ORF">NAEGRDRAFT_64106</name>
</gene>
<dbReference type="KEGG" id="ngr:NAEGRDRAFT_64106"/>